<sequence length="145" mass="17283">MLPIYSSPNDDNGYDVSNYSTIMKDFGSMAYFDALLKDMHEHGIKLVMDLVVNHSSDEPPYHYSLFDVNHDVWRYDSLTNAYYLHYFSRKQRDLNWLTRIENELNMPYAFEGVGYHQTWRIYLLHFKNVFSNGGLCRKFLRFIGD</sequence>
<dbReference type="Gene3D" id="3.20.20.80">
    <property type="entry name" value="Glycosidases"/>
    <property type="match status" value="1"/>
</dbReference>
<evidence type="ECO:0000259" key="2">
    <source>
        <dbReference type="Pfam" id="PF00128"/>
    </source>
</evidence>
<keyword evidence="4" id="KW-1185">Reference proteome</keyword>
<dbReference type="InterPro" id="IPR045857">
    <property type="entry name" value="O16G_dom_2"/>
</dbReference>
<reference evidence="3 4" key="1">
    <citation type="submission" date="2023-07" db="EMBL/GenBank/DDBJ databases">
        <title>Sorghum-associated microbial communities from plants grown in Nebraska, USA.</title>
        <authorList>
            <person name="Schachtman D."/>
        </authorList>
    </citation>
    <scope>NUCLEOTIDE SEQUENCE [LARGE SCALE GENOMIC DNA]</scope>
    <source>
        <strain evidence="3 4">3262</strain>
    </source>
</reference>
<name>A0ABU1TFH0_9SPHI</name>
<evidence type="ECO:0000313" key="4">
    <source>
        <dbReference type="Proteomes" id="UP001247620"/>
    </source>
</evidence>
<gene>
    <name evidence="3" type="ORF">J2W55_004027</name>
</gene>
<dbReference type="SUPFAM" id="SSF51445">
    <property type="entry name" value="(Trans)glycosidases"/>
    <property type="match status" value="1"/>
</dbReference>
<evidence type="ECO:0000256" key="1">
    <source>
        <dbReference type="ARBA" id="ARBA00022801"/>
    </source>
</evidence>
<feature type="domain" description="Glycosyl hydrolase family 13 catalytic" evidence="2">
    <location>
        <begin position="2"/>
        <end position="60"/>
    </location>
</feature>
<proteinExistence type="predicted"/>
<comment type="caution">
    <text evidence="3">The sequence shown here is derived from an EMBL/GenBank/DDBJ whole genome shotgun (WGS) entry which is preliminary data.</text>
</comment>
<protein>
    <submittedName>
        <fullName evidence="3">1,4-alpha-glucan branching enzyme</fullName>
    </submittedName>
</protein>
<keyword evidence="1" id="KW-0378">Hydrolase</keyword>
<dbReference type="EMBL" id="JAVDUU010000004">
    <property type="protein sequence ID" value="MDR6944167.1"/>
    <property type="molecule type" value="Genomic_DNA"/>
</dbReference>
<dbReference type="Gene3D" id="3.90.400.10">
    <property type="entry name" value="Oligo-1,6-glucosidase, Domain 2"/>
    <property type="match status" value="1"/>
</dbReference>
<dbReference type="Proteomes" id="UP001247620">
    <property type="component" value="Unassembled WGS sequence"/>
</dbReference>
<accession>A0ABU1TFH0</accession>
<dbReference type="RefSeq" id="WP_310099749.1">
    <property type="nucleotide sequence ID" value="NZ_JAVDUU010000004.1"/>
</dbReference>
<dbReference type="PANTHER" id="PTHR10357">
    <property type="entry name" value="ALPHA-AMYLASE FAMILY MEMBER"/>
    <property type="match status" value="1"/>
</dbReference>
<dbReference type="Pfam" id="PF00128">
    <property type="entry name" value="Alpha-amylase"/>
    <property type="match status" value="1"/>
</dbReference>
<organism evidence="3 4">
    <name type="scientific">Mucilaginibacter pocheonensis</name>
    <dbReference type="NCBI Taxonomy" id="398050"/>
    <lineage>
        <taxon>Bacteria</taxon>
        <taxon>Pseudomonadati</taxon>
        <taxon>Bacteroidota</taxon>
        <taxon>Sphingobacteriia</taxon>
        <taxon>Sphingobacteriales</taxon>
        <taxon>Sphingobacteriaceae</taxon>
        <taxon>Mucilaginibacter</taxon>
    </lineage>
</organism>
<dbReference type="PANTHER" id="PTHR10357:SF184">
    <property type="entry name" value="OLIGO-1,6-GLUCOSIDASE 1"/>
    <property type="match status" value="1"/>
</dbReference>
<evidence type="ECO:0000313" key="3">
    <source>
        <dbReference type="EMBL" id="MDR6944167.1"/>
    </source>
</evidence>
<dbReference type="InterPro" id="IPR006047">
    <property type="entry name" value="GH13_cat_dom"/>
</dbReference>
<dbReference type="InterPro" id="IPR017853">
    <property type="entry name" value="GH"/>
</dbReference>